<accession>X8IYA2</accession>
<dbReference type="PROSITE" id="PS50294">
    <property type="entry name" value="WD_REPEATS_REGION"/>
    <property type="match status" value="4"/>
</dbReference>
<dbReference type="InterPro" id="IPR001680">
    <property type="entry name" value="WD40_rpt"/>
</dbReference>
<gene>
    <name evidence="4" type="ORF">RSOL_071180</name>
</gene>
<feature type="repeat" description="WD" evidence="3">
    <location>
        <begin position="54"/>
        <end position="86"/>
    </location>
</feature>
<dbReference type="Proteomes" id="UP000030108">
    <property type="component" value="Unassembled WGS sequence"/>
</dbReference>
<keyword evidence="2" id="KW-0677">Repeat</keyword>
<dbReference type="SMART" id="SM00320">
    <property type="entry name" value="WD40"/>
    <property type="match status" value="4"/>
</dbReference>
<name>X8IYA2_9AGAM</name>
<keyword evidence="1 3" id="KW-0853">WD repeat</keyword>
<evidence type="ECO:0000313" key="4">
    <source>
        <dbReference type="EMBL" id="EUC54750.1"/>
    </source>
</evidence>
<dbReference type="InterPro" id="IPR015943">
    <property type="entry name" value="WD40/YVTN_repeat-like_dom_sf"/>
</dbReference>
<dbReference type="CDD" id="cd00200">
    <property type="entry name" value="WD40"/>
    <property type="match status" value="1"/>
</dbReference>
<dbReference type="InterPro" id="IPR020472">
    <property type="entry name" value="WD40_PAC1"/>
</dbReference>
<protein>
    <submittedName>
        <fullName evidence="4">WD40-repeat protein (Notchless protein), related protein</fullName>
    </submittedName>
</protein>
<dbReference type="EMBL" id="JATN01000322">
    <property type="protein sequence ID" value="EUC54750.1"/>
    <property type="molecule type" value="Genomic_DNA"/>
</dbReference>
<feature type="non-terminal residue" evidence="4">
    <location>
        <position position="253"/>
    </location>
</feature>
<reference evidence="5" key="1">
    <citation type="journal article" date="2014" name="Genome Announc.">
        <title>Draft genome sequence of the plant-pathogenic soil fungus Rhizoctonia solani anastomosis group 3 strain Rhs1AP.</title>
        <authorList>
            <person name="Cubeta M.A."/>
            <person name="Thomas E."/>
            <person name="Dean R.A."/>
            <person name="Jabaji S."/>
            <person name="Neate S.M."/>
            <person name="Tavantzis S."/>
            <person name="Toda T."/>
            <person name="Vilgalys R."/>
            <person name="Bharathan N."/>
            <person name="Fedorova-Abrams N."/>
            <person name="Pakala S.B."/>
            <person name="Pakala S.M."/>
            <person name="Zafar N."/>
            <person name="Joardar V."/>
            <person name="Losada L."/>
            <person name="Nierman W.C."/>
        </authorList>
    </citation>
    <scope>NUCLEOTIDE SEQUENCE [LARGE SCALE GENOMIC DNA]</scope>
    <source>
        <strain evidence="5">AG-3</strain>
    </source>
</reference>
<dbReference type="InterPro" id="IPR036322">
    <property type="entry name" value="WD40_repeat_dom_sf"/>
</dbReference>
<dbReference type="Pfam" id="PF00400">
    <property type="entry name" value="WD40"/>
    <property type="match status" value="4"/>
</dbReference>
<dbReference type="OrthoDB" id="6262491at2759"/>
<organism evidence="4 5">
    <name type="scientific">Rhizoctonia solani AG-3 Rhs1AP</name>
    <dbReference type="NCBI Taxonomy" id="1086054"/>
    <lineage>
        <taxon>Eukaryota</taxon>
        <taxon>Fungi</taxon>
        <taxon>Dikarya</taxon>
        <taxon>Basidiomycota</taxon>
        <taxon>Agaricomycotina</taxon>
        <taxon>Agaricomycetes</taxon>
        <taxon>Cantharellales</taxon>
        <taxon>Ceratobasidiaceae</taxon>
        <taxon>Rhizoctonia</taxon>
    </lineage>
</organism>
<dbReference type="PANTHER" id="PTHR22847">
    <property type="entry name" value="WD40 REPEAT PROTEIN"/>
    <property type="match status" value="1"/>
</dbReference>
<dbReference type="SUPFAM" id="SSF50978">
    <property type="entry name" value="WD40 repeat-like"/>
    <property type="match status" value="1"/>
</dbReference>
<dbReference type="PRINTS" id="PR00320">
    <property type="entry name" value="GPROTEINBRPT"/>
</dbReference>
<evidence type="ECO:0000313" key="5">
    <source>
        <dbReference type="Proteomes" id="UP000030108"/>
    </source>
</evidence>
<dbReference type="AlphaFoldDB" id="X8IYA2"/>
<comment type="caution">
    <text evidence="4">The sequence shown here is derived from an EMBL/GenBank/DDBJ whole genome shotgun (WGS) entry which is preliminary data.</text>
</comment>
<dbReference type="PROSITE" id="PS50082">
    <property type="entry name" value="WD_REPEATS_2"/>
    <property type="match status" value="4"/>
</dbReference>
<evidence type="ECO:0000256" key="2">
    <source>
        <dbReference type="ARBA" id="ARBA00022737"/>
    </source>
</evidence>
<feature type="repeat" description="WD" evidence="3">
    <location>
        <begin position="97"/>
        <end position="124"/>
    </location>
</feature>
<proteinExistence type="predicted"/>
<evidence type="ECO:0000256" key="1">
    <source>
        <dbReference type="ARBA" id="ARBA00022574"/>
    </source>
</evidence>
<dbReference type="PANTHER" id="PTHR22847:SF637">
    <property type="entry name" value="WD REPEAT DOMAIN 5B"/>
    <property type="match status" value="1"/>
</dbReference>
<dbReference type="GO" id="GO:1990234">
    <property type="term" value="C:transferase complex"/>
    <property type="evidence" value="ECO:0007669"/>
    <property type="project" value="UniProtKB-ARBA"/>
</dbReference>
<feature type="repeat" description="WD" evidence="3">
    <location>
        <begin position="11"/>
        <end position="52"/>
    </location>
</feature>
<feature type="repeat" description="WD" evidence="3">
    <location>
        <begin position="122"/>
        <end position="154"/>
    </location>
</feature>
<dbReference type="Gene3D" id="2.130.10.10">
    <property type="entry name" value="YVTN repeat-like/Quinoprotein amine dehydrogenase"/>
    <property type="match status" value="3"/>
</dbReference>
<sequence length="253" mass="27427">MQDGYEPSFSFTGHNDQVHSIAFSPNGQLFASGSVDGVLMIWDASTGDKLFDSLTGHSECVNSIAFSPDGTQVASGSSDETIRLWSSITGAPIGNPFEGHTSQVRSVAFSPTGSQLVSGSEDRTGTDHVLSVAFSPDGTLIVSGSADTAIRLWNAPPQGTSSDLVRYEELPREDVNNAGGDPSLDWQMDDDGWIRDSKHQLLLWVPPDLRSILLRRRNLGLISRRGCIQLDFSGARIGDEWETCYKPFPLADH</sequence>
<evidence type="ECO:0000256" key="3">
    <source>
        <dbReference type="PROSITE-ProRule" id="PRU00221"/>
    </source>
</evidence>